<evidence type="ECO:0000256" key="1">
    <source>
        <dbReference type="ARBA" id="ARBA00004141"/>
    </source>
</evidence>
<evidence type="ECO:0000259" key="7">
    <source>
        <dbReference type="PROSITE" id="PS50850"/>
    </source>
</evidence>
<evidence type="ECO:0000256" key="4">
    <source>
        <dbReference type="ARBA" id="ARBA00023136"/>
    </source>
</evidence>
<feature type="transmembrane region" description="Helical" evidence="6">
    <location>
        <begin position="58"/>
        <end position="77"/>
    </location>
</feature>
<dbReference type="Gene3D" id="1.20.1250.20">
    <property type="entry name" value="MFS general substrate transporter like domains"/>
    <property type="match status" value="1"/>
</dbReference>
<dbReference type="PANTHER" id="PTHR21576:SF11">
    <property type="entry name" value="MAJOR FACILITATOR SUPERFAMILY PROTEIN"/>
    <property type="match status" value="1"/>
</dbReference>
<sequence length="406" mass="44987">MRERERNKFLGIRRSHRHERDERPNYEIFSHLLIASAIDRDSINGNNNNNSNNNSKRAQMFLLLNSIIPLIICVLASPLARDVYGGKSRVLNSGFSTLLVITVFTGLFAVIMSLGFMSFLPPVFLVVGLLVLLLLPLVTPLVEEVRERLQHKCMLRVYDIEELINNNNNNNNNFVSVEKEMCGDEDKESGDEIGPMLMLRKVEFWLYFFAYLFGATLGLVYLNNLGQIAESRGCSDSQTSSLVSLSSAFGLFGRLLPSLVNYFFSRKKCVVSTTMAMGALTAPMSGAFLLLIISQHDIALYVATSIIGVSSGAVTSIAVSATTELFGEKNFGVNHNILVSNIPIGSFLFGGFAALVYNRGVNGEEYSCMGQICYRTTFMIWGSLCVLGTVLAFILHSRTKKNVYKA</sequence>
<reference evidence="9" key="1">
    <citation type="journal article" date="2024" name="IScience">
        <title>Strigolactones Initiate the Formation of Haustorium-like Structures in Castilleja.</title>
        <authorList>
            <person name="Buerger M."/>
            <person name="Peterson D."/>
            <person name="Chory J."/>
        </authorList>
    </citation>
    <scope>NUCLEOTIDE SEQUENCE [LARGE SCALE GENOMIC DNA]</scope>
</reference>
<feature type="transmembrane region" description="Helical" evidence="6">
    <location>
        <begin position="204"/>
        <end position="222"/>
    </location>
</feature>
<evidence type="ECO:0000256" key="6">
    <source>
        <dbReference type="SAM" id="Phobius"/>
    </source>
</evidence>
<feature type="transmembrane region" description="Helical" evidence="6">
    <location>
        <begin position="299"/>
        <end position="326"/>
    </location>
</feature>
<dbReference type="PANTHER" id="PTHR21576">
    <property type="entry name" value="UNCHARACTERIZED NODULIN-LIKE PROTEIN"/>
    <property type="match status" value="1"/>
</dbReference>
<name>A0ABD3E3W1_9LAMI</name>
<dbReference type="PROSITE" id="PS50850">
    <property type="entry name" value="MFS"/>
    <property type="match status" value="1"/>
</dbReference>
<keyword evidence="2 6" id="KW-0812">Transmembrane</keyword>
<feature type="transmembrane region" description="Helical" evidence="6">
    <location>
        <begin position="242"/>
        <end position="264"/>
    </location>
</feature>
<evidence type="ECO:0000313" key="9">
    <source>
        <dbReference type="Proteomes" id="UP001632038"/>
    </source>
</evidence>
<feature type="transmembrane region" description="Helical" evidence="6">
    <location>
        <begin position="378"/>
        <end position="395"/>
    </location>
</feature>
<dbReference type="GO" id="GO:0016020">
    <property type="term" value="C:membrane"/>
    <property type="evidence" value="ECO:0007669"/>
    <property type="project" value="UniProtKB-SubCell"/>
</dbReference>
<comment type="subcellular location">
    <subcellularLocation>
        <location evidence="1">Membrane</location>
        <topology evidence="1">Multi-pass membrane protein</topology>
    </subcellularLocation>
</comment>
<dbReference type="InterPro" id="IPR056555">
    <property type="entry name" value="NFD4_C"/>
</dbReference>
<comment type="caution">
    <text evidence="8">The sequence shown here is derived from an EMBL/GenBank/DDBJ whole genome shotgun (WGS) entry which is preliminary data.</text>
</comment>
<dbReference type="InterPro" id="IPR036259">
    <property type="entry name" value="MFS_trans_sf"/>
</dbReference>
<dbReference type="InterPro" id="IPR020846">
    <property type="entry name" value="MFS_dom"/>
</dbReference>
<feature type="transmembrane region" description="Helical" evidence="6">
    <location>
        <begin position="123"/>
        <end position="142"/>
    </location>
</feature>
<evidence type="ECO:0000256" key="2">
    <source>
        <dbReference type="ARBA" id="ARBA00022692"/>
    </source>
</evidence>
<feature type="transmembrane region" description="Helical" evidence="6">
    <location>
        <begin position="276"/>
        <end position="293"/>
    </location>
</feature>
<evidence type="ECO:0000313" key="8">
    <source>
        <dbReference type="EMBL" id="KAL3649193.1"/>
    </source>
</evidence>
<organism evidence="8 9">
    <name type="scientific">Castilleja foliolosa</name>
    <dbReference type="NCBI Taxonomy" id="1961234"/>
    <lineage>
        <taxon>Eukaryota</taxon>
        <taxon>Viridiplantae</taxon>
        <taxon>Streptophyta</taxon>
        <taxon>Embryophyta</taxon>
        <taxon>Tracheophyta</taxon>
        <taxon>Spermatophyta</taxon>
        <taxon>Magnoliopsida</taxon>
        <taxon>eudicotyledons</taxon>
        <taxon>Gunneridae</taxon>
        <taxon>Pentapetalae</taxon>
        <taxon>asterids</taxon>
        <taxon>lamiids</taxon>
        <taxon>Lamiales</taxon>
        <taxon>Orobanchaceae</taxon>
        <taxon>Pedicularideae</taxon>
        <taxon>Castillejinae</taxon>
        <taxon>Castilleja</taxon>
    </lineage>
</organism>
<evidence type="ECO:0000256" key="3">
    <source>
        <dbReference type="ARBA" id="ARBA00022989"/>
    </source>
</evidence>
<dbReference type="SUPFAM" id="SSF103473">
    <property type="entry name" value="MFS general substrate transporter"/>
    <property type="match status" value="1"/>
</dbReference>
<proteinExistence type="inferred from homology"/>
<feature type="transmembrane region" description="Helical" evidence="6">
    <location>
        <begin position="338"/>
        <end position="358"/>
    </location>
</feature>
<dbReference type="Proteomes" id="UP001632038">
    <property type="component" value="Unassembled WGS sequence"/>
</dbReference>
<dbReference type="Pfam" id="PF23262">
    <property type="entry name" value="NFD4_C"/>
    <property type="match status" value="1"/>
</dbReference>
<feature type="domain" description="Major facilitator superfamily (MFS) profile" evidence="7">
    <location>
        <begin position="202"/>
        <end position="406"/>
    </location>
</feature>
<dbReference type="EMBL" id="JAVIJP010000007">
    <property type="protein sequence ID" value="KAL3649193.1"/>
    <property type="molecule type" value="Genomic_DNA"/>
</dbReference>
<evidence type="ECO:0000256" key="5">
    <source>
        <dbReference type="ARBA" id="ARBA00044504"/>
    </source>
</evidence>
<feature type="transmembrane region" description="Helical" evidence="6">
    <location>
        <begin position="98"/>
        <end position="117"/>
    </location>
</feature>
<keyword evidence="4 6" id="KW-0472">Membrane</keyword>
<protein>
    <recommendedName>
        <fullName evidence="7">Major facilitator superfamily (MFS) profile domain-containing protein</fullName>
    </recommendedName>
</protein>
<keyword evidence="9" id="KW-1185">Reference proteome</keyword>
<comment type="similarity">
    <text evidence="5">Belongs to the major facilitator superfamily. Phosphate:H(+) symporter (TC 2.A.1.9) family.</text>
</comment>
<keyword evidence="3 6" id="KW-1133">Transmembrane helix</keyword>
<accession>A0ABD3E3W1</accession>
<gene>
    <name evidence="8" type="ORF">CASFOL_005596</name>
</gene>
<dbReference type="AlphaFoldDB" id="A0ABD3E3W1"/>